<evidence type="ECO:0000313" key="3">
    <source>
        <dbReference type="Proteomes" id="UP000054337"/>
    </source>
</evidence>
<dbReference type="RefSeq" id="XP_014550436.1">
    <property type="nucleotide sequence ID" value="XM_014694950.1"/>
</dbReference>
<proteinExistence type="predicted"/>
<protein>
    <recommendedName>
        <fullName evidence="4">BZIP domain-containing protein</fullName>
    </recommendedName>
</protein>
<keyword evidence="3" id="KW-1185">Reference proteome</keyword>
<dbReference type="EMBL" id="KI968881">
    <property type="protein sequence ID" value="EUN20862.1"/>
    <property type="molecule type" value="Genomic_DNA"/>
</dbReference>
<evidence type="ECO:0008006" key="4">
    <source>
        <dbReference type="Google" id="ProtNLM"/>
    </source>
</evidence>
<organism evidence="2 3">
    <name type="scientific">Bipolaris victoriae (strain FI3)</name>
    <name type="common">Victoria blight of oats agent</name>
    <name type="synonym">Cochliobolus victoriae</name>
    <dbReference type="NCBI Taxonomy" id="930091"/>
    <lineage>
        <taxon>Eukaryota</taxon>
        <taxon>Fungi</taxon>
        <taxon>Dikarya</taxon>
        <taxon>Ascomycota</taxon>
        <taxon>Pezizomycotina</taxon>
        <taxon>Dothideomycetes</taxon>
        <taxon>Pleosporomycetidae</taxon>
        <taxon>Pleosporales</taxon>
        <taxon>Pleosporineae</taxon>
        <taxon>Pleosporaceae</taxon>
        <taxon>Bipolaris</taxon>
    </lineage>
</organism>
<dbReference type="AlphaFoldDB" id="W7E9V6"/>
<sequence length="144" mass="16281">MVLNLRRVYATSSGGEAKYNGTPPQELKTPLMILTLERNIDCCLANENLCENIRRTLAGAFNLSVAGDQAISELRTMTSVVQSRRARQQRSRTTLKSSRSAKGRLETEIRELRAEYARMKSVSIANKKRQLQTYQPAHDQLQLV</sequence>
<dbReference type="HOGENOM" id="CLU_1796128_0_0_1"/>
<reference evidence="2 3" key="1">
    <citation type="journal article" date="2013" name="PLoS Genet.">
        <title>Comparative genome structure, secondary metabolite, and effector coding capacity across Cochliobolus pathogens.</title>
        <authorList>
            <person name="Condon B.J."/>
            <person name="Leng Y."/>
            <person name="Wu D."/>
            <person name="Bushley K.E."/>
            <person name="Ohm R.A."/>
            <person name="Otillar R."/>
            <person name="Martin J."/>
            <person name="Schackwitz W."/>
            <person name="Grimwood J."/>
            <person name="MohdZainudin N."/>
            <person name="Xue C."/>
            <person name="Wang R."/>
            <person name="Manning V.A."/>
            <person name="Dhillon B."/>
            <person name="Tu Z.J."/>
            <person name="Steffenson B.J."/>
            <person name="Salamov A."/>
            <person name="Sun H."/>
            <person name="Lowry S."/>
            <person name="LaButti K."/>
            <person name="Han J."/>
            <person name="Copeland A."/>
            <person name="Lindquist E."/>
            <person name="Barry K."/>
            <person name="Schmutz J."/>
            <person name="Baker S.E."/>
            <person name="Ciuffetti L.M."/>
            <person name="Grigoriev I.V."/>
            <person name="Zhong S."/>
            <person name="Turgeon B.G."/>
        </authorList>
    </citation>
    <scope>NUCLEOTIDE SEQUENCE [LARGE SCALE GENOMIC DNA]</scope>
    <source>
        <strain evidence="2 3">FI3</strain>
    </source>
</reference>
<dbReference type="Proteomes" id="UP000054337">
    <property type="component" value="Unassembled WGS sequence"/>
</dbReference>
<evidence type="ECO:0000313" key="2">
    <source>
        <dbReference type="EMBL" id="EUN20862.1"/>
    </source>
</evidence>
<accession>W7E9V6</accession>
<gene>
    <name evidence="2" type="ORF">COCVIDRAFT_21113</name>
</gene>
<evidence type="ECO:0000256" key="1">
    <source>
        <dbReference type="SAM" id="Coils"/>
    </source>
</evidence>
<dbReference type="GeneID" id="26252658"/>
<name>W7E9V6_BIPV3</name>
<feature type="coiled-coil region" evidence="1">
    <location>
        <begin position="95"/>
        <end position="122"/>
    </location>
</feature>
<keyword evidence="1" id="KW-0175">Coiled coil</keyword>